<dbReference type="InterPro" id="IPR001646">
    <property type="entry name" value="5peptide_repeat"/>
</dbReference>
<evidence type="ECO:0000256" key="3">
    <source>
        <dbReference type="PROSITE-ProRule" id="PRU00221"/>
    </source>
</evidence>
<dbReference type="Pfam" id="PF05729">
    <property type="entry name" value="NACHT"/>
    <property type="match status" value="1"/>
</dbReference>
<dbReference type="SUPFAM" id="SSF50969">
    <property type="entry name" value="YVTN repeat-like/Quinoprotein amine dehydrogenase"/>
    <property type="match status" value="1"/>
</dbReference>
<dbReference type="PANTHER" id="PTHR22847:SF637">
    <property type="entry name" value="WD REPEAT DOMAIN 5B"/>
    <property type="match status" value="1"/>
</dbReference>
<feature type="repeat" description="WD" evidence="3">
    <location>
        <begin position="1290"/>
        <end position="1331"/>
    </location>
</feature>
<evidence type="ECO:0000256" key="2">
    <source>
        <dbReference type="ARBA" id="ARBA00022737"/>
    </source>
</evidence>
<dbReference type="InterPro" id="IPR015943">
    <property type="entry name" value="WD40/YVTN_repeat-like_dom_sf"/>
</dbReference>
<reference evidence="5 6" key="1">
    <citation type="journal article" date="2013" name="Curr. Biol.">
        <title>The Genome of the Foraminiferan Reticulomyxa filosa.</title>
        <authorList>
            <person name="Glockner G."/>
            <person name="Hulsmann N."/>
            <person name="Schleicher M."/>
            <person name="Noegel A.A."/>
            <person name="Eichinger L."/>
            <person name="Gallinger C."/>
            <person name="Pawlowski J."/>
            <person name="Sierra R."/>
            <person name="Euteneuer U."/>
            <person name="Pillet L."/>
            <person name="Moustafa A."/>
            <person name="Platzer M."/>
            <person name="Groth M."/>
            <person name="Szafranski K."/>
            <person name="Schliwa M."/>
        </authorList>
    </citation>
    <scope>NUCLEOTIDE SEQUENCE [LARGE SCALE GENOMIC DNA]</scope>
</reference>
<name>X6LW81_RETFI</name>
<dbReference type="Gene3D" id="2.160.20.80">
    <property type="entry name" value="E3 ubiquitin-protein ligase SopA"/>
    <property type="match status" value="1"/>
</dbReference>
<dbReference type="CDD" id="cd00200">
    <property type="entry name" value="WD40"/>
    <property type="match status" value="3"/>
</dbReference>
<organism evidence="5 6">
    <name type="scientific">Reticulomyxa filosa</name>
    <dbReference type="NCBI Taxonomy" id="46433"/>
    <lineage>
        <taxon>Eukaryota</taxon>
        <taxon>Sar</taxon>
        <taxon>Rhizaria</taxon>
        <taxon>Retaria</taxon>
        <taxon>Foraminifera</taxon>
        <taxon>Monothalamids</taxon>
        <taxon>Reticulomyxidae</taxon>
        <taxon>Reticulomyxa</taxon>
    </lineage>
</organism>
<evidence type="ECO:0000256" key="1">
    <source>
        <dbReference type="ARBA" id="ARBA00022574"/>
    </source>
</evidence>
<dbReference type="Gene3D" id="2.130.10.10">
    <property type="entry name" value="YVTN repeat-like/Quinoprotein amine dehydrogenase"/>
    <property type="match status" value="6"/>
</dbReference>
<dbReference type="PRINTS" id="PR00320">
    <property type="entry name" value="GPROTEINBRPT"/>
</dbReference>
<dbReference type="Pfam" id="PF00805">
    <property type="entry name" value="Pentapeptide"/>
    <property type="match status" value="1"/>
</dbReference>
<dbReference type="EMBL" id="ASPP01028694">
    <property type="protein sequence ID" value="ETO04970.1"/>
    <property type="molecule type" value="Genomic_DNA"/>
</dbReference>
<protein>
    <recommendedName>
        <fullName evidence="4">NACHT domain-containing protein</fullName>
    </recommendedName>
</protein>
<dbReference type="InterPro" id="IPR011044">
    <property type="entry name" value="Quino_amine_DH_bsu"/>
</dbReference>
<feature type="repeat" description="WD" evidence="3">
    <location>
        <begin position="1617"/>
        <end position="1648"/>
    </location>
</feature>
<dbReference type="PROSITE" id="PS50082">
    <property type="entry name" value="WD_REPEATS_2"/>
    <property type="match status" value="16"/>
</dbReference>
<feature type="repeat" description="WD" evidence="3">
    <location>
        <begin position="1164"/>
        <end position="1205"/>
    </location>
</feature>
<dbReference type="InterPro" id="IPR036322">
    <property type="entry name" value="WD40_repeat_dom_sf"/>
</dbReference>
<dbReference type="InterPro" id="IPR007111">
    <property type="entry name" value="NACHT_NTPase"/>
</dbReference>
<evidence type="ECO:0000313" key="5">
    <source>
        <dbReference type="EMBL" id="ETO04970.1"/>
    </source>
</evidence>
<dbReference type="InterPro" id="IPR001680">
    <property type="entry name" value="WD40_rpt"/>
</dbReference>
<evidence type="ECO:0000259" key="4">
    <source>
        <dbReference type="Pfam" id="PF05729"/>
    </source>
</evidence>
<dbReference type="InterPro" id="IPR020472">
    <property type="entry name" value="WD40_PAC1"/>
</dbReference>
<dbReference type="PROSITE" id="PS50294">
    <property type="entry name" value="WD_REPEATS_REGION"/>
    <property type="match status" value="13"/>
</dbReference>
<feature type="repeat" description="WD" evidence="3">
    <location>
        <begin position="996"/>
        <end position="1037"/>
    </location>
</feature>
<feature type="repeat" description="WD" evidence="3">
    <location>
        <begin position="1575"/>
        <end position="1616"/>
    </location>
</feature>
<dbReference type="SUPFAM" id="SSF52540">
    <property type="entry name" value="P-loop containing nucleoside triphosphate hydrolases"/>
    <property type="match status" value="1"/>
</dbReference>
<dbReference type="PANTHER" id="PTHR22847">
    <property type="entry name" value="WD40 REPEAT PROTEIN"/>
    <property type="match status" value="1"/>
</dbReference>
<feature type="domain" description="NACHT" evidence="4">
    <location>
        <begin position="473"/>
        <end position="632"/>
    </location>
</feature>
<feature type="repeat" description="WD" evidence="3">
    <location>
        <begin position="1206"/>
        <end position="1247"/>
    </location>
</feature>
<feature type="repeat" description="WD" evidence="3">
    <location>
        <begin position="1491"/>
        <end position="1532"/>
    </location>
</feature>
<gene>
    <name evidence="5" type="ORF">RFI_32426</name>
</gene>
<keyword evidence="1 3" id="KW-0853">WD repeat</keyword>
<feature type="repeat" description="WD" evidence="3">
    <location>
        <begin position="1419"/>
        <end position="1449"/>
    </location>
</feature>
<dbReference type="Gene3D" id="3.40.50.300">
    <property type="entry name" value="P-loop containing nucleotide triphosphate hydrolases"/>
    <property type="match status" value="1"/>
</dbReference>
<evidence type="ECO:0000313" key="6">
    <source>
        <dbReference type="Proteomes" id="UP000023152"/>
    </source>
</evidence>
<dbReference type="InterPro" id="IPR019775">
    <property type="entry name" value="WD40_repeat_CS"/>
</dbReference>
<accession>X6LW81</accession>
<dbReference type="Pfam" id="PF00400">
    <property type="entry name" value="WD40"/>
    <property type="match status" value="14"/>
</dbReference>
<feature type="repeat" description="WD" evidence="3">
    <location>
        <begin position="1248"/>
        <end position="1289"/>
    </location>
</feature>
<keyword evidence="2" id="KW-0677">Repeat</keyword>
<dbReference type="GO" id="GO:1990234">
    <property type="term" value="C:transferase complex"/>
    <property type="evidence" value="ECO:0007669"/>
    <property type="project" value="UniProtKB-ARBA"/>
</dbReference>
<dbReference type="SUPFAM" id="SSF50978">
    <property type="entry name" value="WD40 repeat-like"/>
    <property type="match status" value="2"/>
</dbReference>
<dbReference type="PROSITE" id="PS00678">
    <property type="entry name" value="WD_REPEATS_1"/>
    <property type="match status" value="6"/>
</dbReference>
<feature type="repeat" description="WD" evidence="3">
    <location>
        <begin position="1450"/>
        <end position="1491"/>
    </location>
</feature>
<dbReference type="Proteomes" id="UP000023152">
    <property type="component" value="Unassembled WGS sequence"/>
</dbReference>
<dbReference type="SMART" id="SM00320">
    <property type="entry name" value="WD40"/>
    <property type="match status" value="16"/>
</dbReference>
<feature type="repeat" description="WD" evidence="3">
    <location>
        <begin position="1332"/>
        <end position="1373"/>
    </location>
</feature>
<feature type="repeat" description="WD" evidence="3">
    <location>
        <begin position="1374"/>
        <end position="1415"/>
    </location>
</feature>
<feature type="repeat" description="WD" evidence="3">
    <location>
        <begin position="1533"/>
        <end position="1574"/>
    </location>
</feature>
<dbReference type="SUPFAM" id="SSF141571">
    <property type="entry name" value="Pentapeptide repeat-like"/>
    <property type="match status" value="1"/>
</dbReference>
<comment type="caution">
    <text evidence="5">The sequence shown here is derived from an EMBL/GenBank/DDBJ whole genome shotgun (WGS) entry which is preliminary data.</text>
</comment>
<keyword evidence="6" id="KW-1185">Reference proteome</keyword>
<feature type="repeat" description="WD" evidence="3">
    <location>
        <begin position="1122"/>
        <end position="1163"/>
    </location>
</feature>
<feature type="repeat" description="WD" evidence="3">
    <location>
        <begin position="1080"/>
        <end position="1121"/>
    </location>
</feature>
<sequence>MDKIINRLLFKVQLKRKKTEQLKDNKSGVDHIEVGQRSEQLKKEDEKVEIGETKPGINLQGYCTNMDCLAAKAKLPVWVNIGFGDVSFKSDKTSCRCPDCGQSTVTSIVKAMIFNSEHTISSSDNLTPVKDNHYQCFYPIKSGLSYEVKAKKIRQHATSLEDLITRSENAMISNEIINLVAELQKYLITVVKPHKVKDSVRLLEKIKCDYNGDYNQVFDVGRFTILCDNATKLQTAVAVMKKAEKFNLIVSEDKDFFERQSKHITDFIILNYMFQNMIHLFYEHIRAWQPKNVEEEDLKQASDETLTKMNDIICEWIDDKGIQKIANRYKSHLDIGILKPPQIYKKSELEINDNAILKMSQFVYEQLCKFIPEKIKGKAIYVILYEYYKKYIIGDKNPASCADFALLLQESRNQEMEEDITILQDLETYIPLQANKYPHIDGEENEKNDTFDCYQNVITFLDKKEEKEEQKKVMMIQGKSGSGKSIFCRYLEETLWNNYKKDSKQPIPVYISFPKIYNIKNEKDIILQSLQGKHISKEIIDAIREKVSFIFIMDGFDEIFDKYNQIHNNYKYFYDRFNLNQWNTKIIITCRSKVLSDEDIKNTLIGTNQNQTLSMYLWPFTKQQMHNYIEKFANMKSKNKKKDDNNWTSQKYKETLNNYPNLQKMVEEPFLLQLILSVLPSLVKQYGAGSRISKAQVYEVFNDQWIDIHSQNIISKLAELRIQMNINKIKSTLKRYCLNLGFDMFHQGNQVAIEPDFQYQHDNDIWSKLDPEMETENKSDNVAEEKKETKTINEIANTLVWGKYFNGDSIAKYVLRRVGDNKYQFLHKSCQEYYAAQKIIFDILSWKPNIITIDNQQFQQQFEIYVEQLSINHKLLNEELGIIQFIAERIHDNNPLFINLKSRLFRIIKSSKNNKNVNIAAANAITVLNSANVNMHNRDWSNIKIPYAILDHAFLEGSNFTNANLTNVRIYQTCLNKTDFTNASMDGIYFGEYAYLEGHTGGVNGIHFSPDGLKIISWSNDKTIRIWDTVSGKQIQLLKGHSQSIATVNLSYDGSKIVSCSWDKTIRIWDVISGQQIQLLQGHSRGVNTAQFSPDGSKIVSCALDKTIRIWDVLSGKQIHLIELHSDWTRVLQFSPDGSKVMSYLPDSTIRIWDVLSGEQIQKLQGHSDVLTGFLFTSNGSKIISCSEDKTIRTWDVLSGQQIQTFQGHIESIRGIQLSSDHSKLLSYSKEKTIRIWDLASEKQIQLLEGHSEEVIAAKFSPDNSRIISTSLDNTIRIWDVLSGKQLQILEGHSGQIHGMEFFPKDSKILSCSEDGTIRIWQVSLERKIQLTEGSLDVIMGARFSLDGFKVIACSKDKTIRLWDVQSGKLIQILEVDLNGYSKIQFSCDSTKIASYASNNAIQIWDVSSGKQLQNKCSAISPDNSKVASSSSDSTVRIWDVFSGKQLQVLEGHTTYTGDVQFSPDGTKIISYFDDNTFRLWDVSSGKQLQLLKYDGLVRDCTFSPDGSKFIFTTSDNKFRVWDVLSGQQLLLLEGHTSGINGVRFSPDGTNILSYSLDKTVRLWEASSGKQIQVLDGYSTYALGAQFSPDGSKLVFYLEDNIIRIWDISSKQQIQLLEGHNGDIIDIQFSPDGSKMMSYSKDKTIRLWGNKHGKIIDITENSTVKCVWKVGIQSFGLTMKDSIWKNATGLTEQEKLLVRQRGGKI</sequence>
<dbReference type="InterPro" id="IPR027417">
    <property type="entry name" value="P-loop_NTPase"/>
</dbReference>
<proteinExistence type="predicted"/>
<feature type="repeat" description="WD" evidence="3">
    <location>
        <begin position="1038"/>
        <end position="1079"/>
    </location>
</feature>